<evidence type="ECO:0000313" key="4">
    <source>
        <dbReference type="Proteomes" id="UP001068021"/>
    </source>
</evidence>
<evidence type="ECO:0000259" key="1">
    <source>
        <dbReference type="Pfam" id="PF03992"/>
    </source>
</evidence>
<dbReference type="EMBL" id="JAPVES010000030">
    <property type="protein sequence ID" value="MCZ3373047.1"/>
    <property type="molecule type" value="Genomic_DNA"/>
</dbReference>
<keyword evidence="4" id="KW-1185">Reference proteome</keyword>
<proteinExistence type="predicted"/>
<dbReference type="Proteomes" id="UP001074446">
    <property type="component" value="Unassembled WGS sequence"/>
</dbReference>
<dbReference type="EMBL" id="JAPVER010000020">
    <property type="protein sequence ID" value="MCZ3365296.1"/>
    <property type="molecule type" value="Genomic_DNA"/>
</dbReference>
<feature type="domain" description="ABM" evidence="1">
    <location>
        <begin position="20"/>
        <end position="57"/>
    </location>
</feature>
<organism evidence="2 4">
    <name type="scientific">Methanobacterium veterum</name>
    <dbReference type="NCBI Taxonomy" id="408577"/>
    <lineage>
        <taxon>Archaea</taxon>
        <taxon>Methanobacteriati</taxon>
        <taxon>Methanobacteriota</taxon>
        <taxon>Methanomada group</taxon>
        <taxon>Methanobacteria</taxon>
        <taxon>Methanobacteriales</taxon>
        <taxon>Methanobacteriaceae</taxon>
        <taxon>Methanobacterium</taxon>
    </lineage>
</organism>
<dbReference type="InterPro" id="IPR011008">
    <property type="entry name" value="Dimeric_a/b-barrel"/>
</dbReference>
<dbReference type="InterPro" id="IPR007138">
    <property type="entry name" value="ABM_dom"/>
</dbReference>
<protein>
    <submittedName>
        <fullName evidence="2">Antibiotic biosynthesis monooxygenase</fullName>
    </submittedName>
</protein>
<dbReference type="SUPFAM" id="SSF54909">
    <property type="entry name" value="Dimeric alpha+beta barrel"/>
    <property type="match status" value="1"/>
</dbReference>
<dbReference type="Gene3D" id="3.30.70.100">
    <property type="match status" value="1"/>
</dbReference>
<evidence type="ECO:0000313" key="2">
    <source>
        <dbReference type="EMBL" id="MCZ3365296.1"/>
    </source>
</evidence>
<dbReference type="Proteomes" id="UP001068021">
    <property type="component" value="Unassembled WGS sequence"/>
</dbReference>
<comment type="caution">
    <text evidence="2">The sequence shown here is derived from an EMBL/GenBank/DDBJ whole genome shotgun (WGS) entry which is preliminary data.</text>
</comment>
<keyword evidence="2" id="KW-0503">Monooxygenase</keyword>
<gene>
    <name evidence="3" type="ORF">O3H35_10430</name>
    <name evidence="2" type="ORF">O3H54_05330</name>
</gene>
<evidence type="ECO:0000313" key="3">
    <source>
        <dbReference type="EMBL" id="MCZ3373047.1"/>
    </source>
</evidence>
<name>A0A9E4ZUL4_9EURY</name>
<dbReference type="AlphaFoldDB" id="A0A9E4ZUL4"/>
<keyword evidence="2" id="KW-0560">Oxidoreductase</keyword>
<sequence length="92" mass="10849">MIMVTAKTAKLCEKIISNKKNLIRSTHLEPDCISYNLYDRTEDNNTLLMLEKWKTQDMLNLNIPTGPLNHLIQLSKIFYQKKWILPFIPLMN</sequence>
<dbReference type="Pfam" id="PF03992">
    <property type="entry name" value="ABM"/>
    <property type="match status" value="1"/>
</dbReference>
<reference evidence="2" key="1">
    <citation type="submission" date="2022-12" db="EMBL/GenBank/DDBJ databases">
        <title>Reclassification of two methanogenic archaea species isolated from the Kolyma lowland permafrost.</title>
        <authorList>
            <person name="Trubitsyn V.E."/>
            <person name="Rivkina E.M."/>
            <person name="Shcherbakova V.A."/>
        </authorList>
    </citation>
    <scope>NUCLEOTIDE SEQUENCE</scope>
    <source>
        <strain evidence="2">M2</strain>
        <strain evidence="3">MK4</strain>
    </source>
</reference>
<dbReference type="GO" id="GO:0004497">
    <property type="term" value="F:monooxygenase activity"/>
    <property type="evidence" value="ECO:0007669"/>
    <property type="project" value="UniProtKB-KW"/>
</dbReference>
<accession>A0A9E4ZUL4</accession>
<dbReference type="RefSeq" id="WP_052375885.1">
    <property type="nucleotide sequence ID" value="NZ_JAPVER010000020.1"/>
</dbReference>